<dbReference type="GO" id="GO:0005737">
    <property type="term" value="C:cytoplasm"/>
    <property type="evidence" value="ECO:0007669"/>
    <property type="project" value="UniProtKB-SubCell"/>
</dbReference>
<dbReference type="InterPro" id="IPR023093">
    <property type="entry name" value="ScpA-like_C"/>
</dbReference>
<dbReference type="GO" id="GO:0006260">
    <property type="term" value="P:DNA replication"/>
    <property type="evidence" value="ECO:0007669"/>
    <property type="project" value="UniProtKB-UniRule"/>
</dbReference>
<dbReference type="PANTHER" id="PTHR33969">
    <property type="entry name" value="SEGREGATION AND CONDENSATION PROTEIN A"/>
    <property type="match status" value="1"/>
</dbReference>
<keyword evidence="2" id="KW-0159">Chromosome partition</keyword>
<dbReference type="InterPro" id="IPR003768">
    <property type="entry name" value="ScpA"/>
</dbReference>
<comment type="similarity">
    <text evidence="2">Belongs to the ScpA family.</text>
</comment>
<evidence type="ECO:0000313" key="4">
    <source>
        <dbReference type="Proteomes" id="UP000189681"/>
    </source>
</evidence>
<reference evidence="3 4" key="1">
    <citation type="journal article" date="2017" name="Water Res.">
        <title>Discovery and metagenomic analysis of an anammox bacterial enrichment related to Candidatus "Brocadia caroliniensis" in a full-scale glycerol-fed nitritation-denitritation separate centrate treatment process.</title>
        <authorList>
            <person name="Park H."/>
            <person name="Brotto A.C."/>
            <person name="van Loosdrecht M.C."/>
            <person name="Chandran K."/>
        </authorList>
    </citation>
    <scope>NUCLEOTIDE SEQUENCE [LARGE SCALE GENOMIC DNA]</scope>
    <source>
        <strain evidence="3">26THWARD</strain>
    </source>
</reference>
<sequence>MTNEYKVDLDIYNGPLDLLLYLIKREEVNICDIPIARITDQYLKYVEALQALDMNIVGDFLVMAATLMYVKSYMLLPRTEMKEDEEEVEDPRSSLVKQLLEYKRYKERTFVLADRAAVWERKCSRIPGELLIETPEENHVQLPLEGVSVWELLQRFSLLMKQISLDVSTKVTYDDTPIQEYMNNVLEKVHLHTSISFADLFAGIRERKRIIGFFLALLELVRLNRVKIEQAVTYADIHISLFS</sequence>
<dbReference type="PANTHER" id="PTHR33969:SF2">
    <property type="entry name" value="SEGREGATION AND CONDENSATION PROTEIN A"/>
    <property type="match status" value="1"/>
</dbReference>
<comment type="subcellular location">
    <subcellularLocation>
        <location evidence="2">Cytoplasm</location>
    </subcellularLocation>
    <text evidence="2">Associated with two foci at the outer edges of the nucleoid region in young cells, and at four foci within both cell halves in older cells.</text>
</comment>
<evidence type="ECO:0000256" key="2">
    <source>
        <dbReference type="HAMAP-Rule" id="MF_01805"/>
    </source>
</evidence>
<evidence type="ECO:0000313" key="3">
    <source>
        <dbReference type="EMBL" id="OOP57689.1"/>
    </source>
</evidence>
<dbReference type="GO" id="GO:0051301">
    <property type="term" value="P:cell division"/>
    <property type="evidence" value="ECO:0007669"/>
    <property type="project" value="UniProtKB-KW"/>
</dbReference>
<dbReference type="Proteomes" id="UP000189681">
    <property type="component" value="Unassembled WGS sequence"/>
</dbReference>
<dbReference type="EMBL" id="AYTS01000020">
    <property type="protein sequence ID" value="OOP57689.1"/>
    <property type="molecule type" value="Genomic_DNA"/>
</dbReference>
<keyword evidence="2" id="KW-0963">Cytoplasm</keyword>
<dbReference type="STRING" id="1004156.AYP45_02225"/>
<dbReference type="HAMAP" id="MF_01805">
    <property type="entry name" value="ScpA"/>
    <property type="match status" value="1"/>
</dbReference>
<comment type="subunit">
    <text evidence="2">Component of a cohesin-like complex composed of ScpA, ScpB and the Smc homodimer, in which ScpA and ScpB bind to the head domain of Smc. The presence of the three proteins is required for the association of the complex with DNA.</text>
</comment>
<name>A0A1V4AXF1_9BACT</name>
<dbReference type="Gene3D" id="1.10.10.580">
    <property type="entry name" value="Structural maintenance of chromosome 1. Chain E"/>
    <property type="match status" value="1"/>
</dbReference>
<proteinExistence type="inferred from homology"/>
<dbReference type="AlphaFoldDB" id="A0A1V4AXF1"/>
<protein>
    <recommendedName>
        <fullName evidence="1 2">Segregation and condensation protein A</fullName>
    </recommendedName>
</protein>
<evidence type="ECO:0000256" key="1">
    <source>
        <dbReference type="ARBA" id="ARBA00044777"/>
    </source>
</evidence>
<comment type="caution">
    <text evidence="3">The sequence shown here is derived from an EMBL/GenBank/DDBJ whole genome shotgun (WGS) entry which is preliminary data.</text>
</comment>
<gene>
    <name evidence="2" type="primary">scpA</name>
    <name evidence="3" type="ORF">AYP45_02225</name>
</gene>
<dbReference type="Pfam" id="PF02616">
    <property type="entry name" value="SMC_ScpA"/>
    <property type="match status" value="1"/>
</dbReference>
<organism evidence="3 4">
    <name type="scientific">Candidatus Brocadia carolinensis</name>
    <dbReference type="NCBI Taxonomy" id="1004156"/>
    <lineage>
        <taxon>Bacteria</taxon>
        <taxon>Pseudomonadati</taxon>
        <taxon>Planctomycetota</taxon>
        <taxon>Candidatus Brocadiia</taxon>
        <taxon>Candidatus Brocadiales</taxon>
        <taxon>Candidatus Brocadiaceae</taxon>
        <taxon>Candidatus Brocadia</taxon>
    </lineage>
</organism>
<comment type="function">
    <text evidence="2">Participates in chromosomal partition during cell division. May act via the formation of a condensin-like complex containing Smc and ScpB that pull DNA away from mid-cell into both cell halves.</text>
</comment>
<dbReference type="Gene3D" id="6.10.250.2410">
    <property type="match status" value="1"/>
</dbReference>
<accession>A0A1V4AXF1</accession>
<keyword evidence="2" id="KW-0131">Cell cycle</keyword>
<keyword evidence="2" id="KW-0132">Cell division</keyword>
<dbReference type="GO" id="GO:0007059">
    <property type="term" value="P:chromosome segregation"/>
    <property type="evidence" value="ECO:0007669"/>
    <property type="project" value="UniProtKB-UniRule"/>
</dbReference>